<sequence>MGSLLIEFSFYYDGYSHNPLKWLSNAPDVSEKLVLYSLKVPHEAGRSGGGTGAEELVVNIVKTDSMEEKRMIWDLKWKLCPNRLIHIPDFYWTRVIEASPYQNPEGSPDRSVMDDFLRREKATKSVLFGSLQLRSSFFRHSLNPQTLAFDDPSHGPVSGMIEER</sequence>
<protein>
    <submittedName>
        <fullName evidence="1">Uncharacterized protein</fullName>
    </submittedName>
</protein>
<organism evidence="1 2">
    <name type="scientific">Naganishia cerealis</name>
    <dbReference type="NCBI Taxonomy" id="610337"/>
    <lineage>
        <taxon>Eukaryota</taxon>
        <taxon>Fungi</taxon>
        <taxon>Dikarya</taxon>
        <taxon>Basidiomycota</taxon>
        <taxon>Agaricomycotina</taxon>
        <taxon>Tremellomycetes</taxon>
        <taxon>Filobasidiales</taxon>
        <taxon>Filobasidiaceae</taxon>
        <taxon>Naganishia</taxon>
    </lineage>
</organism>
<proteinExistence type="predicted"/>
<evidence type="ECO:0000313" key="2">
    <source>
        <dbReference type="Proteomes" id="UP001241377"/>
    </source>
</evidence>
<name>A0ACC2UZJ8_9TREE</name>
<dbReference type="EMBL" id="JASBWR010000135">
    <property type="protein sequence ID" value="KAJ9092513.1"/>
    <property type="molecule type" value="Genomic_DNA"/>
</dbReference>
<comment type="caution">
    <text evidence="1">The sequence shown here is derived from an EMBL/GenBank/DDBJ whole genome shotgun (WGS) entry which is preliminary data.</text>
</comment>
<gene>
    <name evidence="1" type="ORF">QFC19_008727</name>
</gene>
<accession>A0ACC2UZJ8</accession>
<keyword evidence="2" id="KW-1185">Reference proteome</keyword>
<dbReference type="Proteomes" id="UP001241377">
    <property type="component" value="Unassembled WGS sequence"/>
</dbReference>
<reference evidence="1" key="1">
    <citation type="submission" date="2023-04" db="EMBL/GenBank/DDBJ databases">
        <title>Draft Genome sequencing of Naganishia species isolated from polar environments using Oxford Nanopore Technology.</title>
        <authorList>
            <person name="Leo P."/>
            <person name="Venkateswaran K."/>
        </authorList>
    </citation>
    <scope>NUCLEOTIDE SEQUENCE</scope>
    <source>
        <strain evidence="1">MNA-CCFEE 5261</strain>
    </source>
</reference>
<evidence type="ECO:0000313" key="1">
    <source>
        <dbReference type="EMBL" id="KAJ9092513.1"/>
    </source>
</evidence>